<sequence>MKGYKSVYAPLLTTSQSNYPNITSFEQFAKFSNILQVICHDSGKEINMENLSSTCARSEQIEKHVKKERRGKFALEDDQRYYYEGEAVSLVGSYSSQGKRIAIIEDSTGETQEVYFDQLN</sequence>
<organism evidence="1 2">
    <name type="scientific">Sulfurimonas diazotrophicus</name>
    <dbReference type="NCBI Taxonomy" id="3131939"/>
    <lineage>
        <taxon>Bacteria</taxon>
        <taxon>Pseudomonadati</taxon>
        <taxon>Campylobacterota</taxon>
        <taxon>Epsilonproteobacteria</taxon>
        <taxon>Campylobacterales</taxon>
        <taxon>Sulfurimonadaceae</taxon>
        <taxon>Sulfurimonas</taxon>
    </lineage>
</organism>
<gene>
    <name evidence="1" type="ORF">WCY31_00725</name>
</gene>
<accession>A0ABZ3HC94</accession>
<name>A0ABZ3HC94_9BACT</name>
<evidence type="ECO:0000313" key="1">
    <source>
        <dbReference type="EMBL" id="XAU15239.1"/>
    </source>
</evidence>
<reference evidence="1 2" key="1">
    <citation type="submission" date="2024-03" db="EMBL/GenBank/DDBJ databases">
        <title>Sulfurimonas sp. HSL3-1.</title>
        <authorList>
            <person name="Wang S."/>
        </authorList>
    </citation>
    <scope>NUCLEOTIDE SEQUENCE [LARGE SCALE GENOMIC DNA]</scope>
    <source>
        <strain evidence="1 2">HSL3-1</strain>
    </source>
</reference>
<dbReference type="RefSeq" id="WP_345972799.1">
    <property type="nucleotide sequence ID" value="NZ_CP147920.1"/>
</dbReference>
<protein>
    <submittedName>
        <fullName evidence="1">Uncharacterized protein</fullName>
    </submittedName>
</protein>
<evidence type="ECO:0000313" key="2">
    <source>
        <dbReference type="Proteomes" id="UP001447842"/>
    </source>
</evidence>
<proteinExistence type="predicted"/>
<dbReference type="EMBL" id="CP147920">
    <property type="protein sequence ID" value="XAU15239.1"/>
    <property type="molecule type" value="Genomic_DNA"/>
</dbReference>
<keyword evidence="2" id="KW-1185">Reference proteome</keyword>
<dbReference type="Proteomes" id="UP001447842">
    <property type="component" value="Chromosome"/>
</dbReference>